<organism evidence="1 2">
    <name type="scientific">Paenibacillus vortex V453</name>
    <dbReference type="NCBI Taxonomy" id="715225"/>
    <lineage>
        <taxon>Bacteria</taxon>
        <taxon>Bacillati</taxon>
        <taxon>Bacillota</taxon>
        <taxon>Bacilli</taxon>
        <taxon>Bacillales</taxon>
        <taxon>Paenibacillaceae</taxon>
        <taxon>Paenibacillus</taxon>
    </lineage>
</organism>
<keyword evidence="2" id="KW-1185">Reference proteome</keyword>
<name>A0A2R9T2U8_9BACL</name>
<dbReference type="Gene3D" id="6.10.10.80">
    <property type="entry name" value="Small, acid-soluble spore protein, alpha/beta type-like"/>
    <property type="match status" value="1"/>
</dbReference>
<dbReference type="KEGG" id="pvo:PVOR_01715"/>
<dbReference type="RefSeq" id="WP_006207303.1">
    <property type="nucleotide sequence ID" value="NZ_ADHJ01000001.1"/>
</dbReference>
<dbReference type="EMBL" id="ADHJ01000001">
    <property type="protein sequence ID" value="EFU43884.1"/>
    <property type="molecule type" value="Genomic_DNA"/>
</dbReference>
<evidence type="ECO:0000313" key="2">
    <source>
        <dbReference type="Proteomes" id="UP000003094"/>
    </source>
</evidence>
<gene>
    <name evidence="1" type="ORF">PVOR_01715</name>
</gene>
<dbReference type="AlphaFoldDB" id="A0A2R9T2U8"/>
<dbReference type="GO" id="GO:0003690">
    <property type="term" value="F:double-stranded DNA binding"/>
    <property type="evidence" value="ECO:0007669"/>
    <property type="project" value="InterPro"/>
</dbReference>
<dbReference type="Proteomes" id="UP000003094">
    <property type="component" value="Unassembled WGS sequence"/>
</dbReference>
<dbReference type="GO" id="GO:0006265">
    <property type="term" value="P:DNA topological change"/>
    <property type="evidence" value="ECO:0007669"/>
    <property type="project" value="InterPro"/>
</dbReference>
<sequence>MARRSRRHRSPEMQQFMTKVMQNEGYKVDPQSQEDVKYEVAKSLGVPLKPGSNGDLTTEQAGKVGGAIGGSMVREMVRMAQESLSKR</sequence>
<evidence type="ECO:0000313" key="1">
    <source>
        <dbReference type="EMBL" id="EFU43884.1"/>
    </source>
</evidence>
<proteinExistence type="predicted"/>
<dbReference type="InterPro" id="IPR038300">
    <property type="entry name" value="SASP_sf_alpha/beta"/>
</dbReference>
<dbReference type="InterPro" id="IPR001448">
    <property type="entry name" value="SASP_alpha/beta-type"/>
</dbReference>
<accession>A0A2R9T2U8</accession>
<reference evidence="1 2" key="1">
    <citation type="journal article" date="2010" name="BMC Genomics">
        <title>Genome sequence of the pattern forming Paenibacillus vortex bacterium reveals potential for thriving in complex environments.</title>
        <authorList>
            <person name="Sirota-Madi A."/>
            <person name="Olender T."/>
            <person name="Helman Y."/>
            <person name="Ingham C."/>
            <person name="Brainis I."/>
            <person name="Roth D."/>
            <person name="Hagi E."/>
            <person name="Brodsky L."/>
            <person name="Leshkowitz D."/>
            <person name="Galatenko V."/>
            <person name="Nikolaev V."/>
            <person name="Mugasimangalam R.C."/>
            <person name="Bransburg-Zabary S."/>
            <person name="Gutnick D.L."/>
            <person name="Lancet D."/>
            <person name="Ben-Jacob E."/>
        </authorList>
    </citation>
    <scope>NUCLEOTIDE SEQUENCE [LARGE SCALE GENOMIC DNA]</scope>
    <source>
        <strain evidence="1 2">V453</strain>
    </source>
</reference>
<protein>
    <submittedName>
        <fullName evidence="1">Small acid soluble protein</fullName>
    </submittedName>
</protein>
<comment type="caution">
    <text evidence="1">The sequence shown here is derived from an EMBL/GenBank/DDBJ whole genome shotgun (WGS) entry which is preliminary data.</text>
</comment>
<dbReference type="Pfam" id="PF00269">
    <property type="entry name" value="SASP"/>
    <property type="match status" value="1"/>
</dbReference>